<dbReference type="InterPro" id="IPR050546">
    <property type="entry name" value="Glycosyl_Hydrlase_16"/>
</dbReference>
<proteinExistence type="predicted"/>
<keyword evidence="3" id="KW-0378">Hydrolase</keyword>
<feature type="region of interest" description="Disordered" evidence="1">
    <location>
        <begin position="1"/>
        <end position="69"/>
    </location>
</feature>
<feature type="domain" description="GH16" evidence="2">
    <location>
        <begin position="72"/>
        <end position="321"/>
    </location>
</feature>
<dbReference type="PANTHER" id="PTHR10963">
    <property type="entry name" value="GLYCOSYL HYDROLASE-RELATED"/>
    <property type="match status" value="1"/>
</dbReference>
<dbReference type="InterPro" id="IPR013320">
    <property type="entry name" value="ConA-like_dom_sf"/>
</dbReference>
<reference evidence="3 4" key="1">
    <citation type="submission" date="2022-06" db="EMBL/GenBank/DDBJ databases">
        <title>Paraconexibacter antarcticus.</title>
        <authorList>
            <person name="Kim C.S."/>
        </authorList>
    </citation>
    <scope>NUCLEOTIDE SEQUENCE [LARGE SCALE GENOMIC DNA]</scope>
    <source>
        <strain evidence="3 4">02-257</strain>
    </source>
</reference>
<sequence length="321" mass="34327">MRPHTHGVRPHSPITLARPKGATPTTARPAPSTLSTATAPTSDLARTPAAEPSGVRQPPAPQCTDLAKGDGTSWRCSFDEEFDGTTLDPSRWIAQQTATSGYTSGLTACFVDSPDNVAVGGGVLSLTARREPAPFTCQDPNGAFTTSYTSGMVSTWDRFAQAYGRFEVRARVSAATAAGLQSALWLYPSDPARYGAWPLSGEIDIAEMFSRYPDRAVPYIHYAPASPDPNVTNTACLITDLAAFHTYAVEWTPTSIRIVYDGTTCLVDSWHPAAPLTGAQPFDQPFMIVLTQALGIGGNAFDPATTPLPATTQVDYVRAWR</sequence>
<keyword evidence="4" id="KW-1185">Reference proteome</keyword>
<dbReference type="GO" id="GO:0016787">
    <property type="term" value="F:hydrolase activity"/>
    <property type="evidence" value="ECO:0007669"/>
    <property type="project" value="UniProtKB-KW"/>
</dbReference>
<dbReference type="PANTHER" id="PTHR10963:SF60">
    <property type="entry name" value="GRAM-NEGATIVE BACTERIA-BINDING PROTEIN 1-RELATED"/>
    <property type="match status" value="1"/>
</dbReference>
<evidence type="ECO:0000259" key="2">
    <source>
        <dbReference type="PROSITE" id="PS51762"/>
    </source>
</evidence>
<dbReference type="Pfam" id="PF00722">
    <property type="entry name" value="Glyco_hydro_16"/>
    <property type="match status" value="1"/>
</dbReference>
<dbReference type="PROSITE" id="PS51762">
    <property type="entry name" value="GH16_2"/>
    <property type="match status" value="1"/>
</dbReference>
<gene>
    <name evidence="3" type="ORF">NBH00_14610</name>
</gene>
<dbReference type="RefSeq" id="WP_254569329.1">
    <property type="nucleotide sequence ID" value="NZ_CP098502.1"/>
</dbReference>
<evidence type="ECO:0000256" key="1">
    <source>
        <dbReference type="SAM" id="MobiDB-lite"/>
    </source>
</evidence>
<dbReference type="Gene3D" id="2.60.120.200">
    <property type="match status" value="1"/>
</dbReference>
<organism evidence="3 4">
    <name type="scientific">Paraconexibacter antarcticus</name>
    <dbReference type="NCBI Taxonomy" id="2949664"/>
    <lineage>
        <taxon>Bacteria</taxon>
        <taxon>Bacillati</taxon>
        <taxon>Actinomycetota</taxon>
        <taxon>Thermoleophilia</taxon>
        <taxon>Solirubrobacterales</taxon>
        <taxon>Paraconexibacteraceae</taxon>
        <taxon>Paraconexibacter</taxon>
    </lineage>
</organism>
<dbReference type="CDD" id="cd08023">
    <property type="entry name" value="GH16_laminarinase_like"/>
    <property type="match status" value="1"/>
</dbReference>
<dbReference type="SUPFAM" id="SSF49899">
    <property type="entry name" value="Concanavalin A-like lectins/glucanases"/>
    <property type="match status" value="1"/>
</dbReference>
<dbReference type="Proteomes" id="UP001056035">
    <property type="component" value="Chromosome"/>
</dbReference>
<accession>A0ABY5DP53</accession>
<evidence type="ECO:0000313" key="4">
    <source>
        <dbReference type="Proteomes" id="UP001056035"/>
    </source>
</evidence>
<dbReference type="EMBL" id="CP098502">
    <property type="protein sequence ID" value="UTI62592.1"/>
    <property type="molecule type" value="Genomic_DNA"/>
</dbReference>
<dbReference type="InterPro" id="IPR000757">
    <property type="entry name" value="Beta-glucanase-like"/>
</dbReference>
<feature type="compositionally biased region" description="Low complexity" evidence="1">
    <location>
        <begin position="22"/>
        <end position="42"/>
    </location>
</feature>
<evidence type="ECO:0000313" key="3">
    <source>
        <dbReference type="EMBL" id="UTI62592.1"/>
    </source>
</evidence>
<protein>
    <submittedName>
        <fullName evidence="3">Glycoside hydrolase family 16 protein</fullName>
    </submittedName>
</protein>
<name>A0ABY5DP53_9ACTN</name>